<gene>
    <name evidence="1" type="ORF">DFH07DRAFT_426002</name>
</gene>
<dbReference type="AlphaFoldDB" id="A0AAD7JEJ4"/>
<evidence type="ECO:0000313" key="2">
    <source>
        <dbReference type="Proteomes" id="UP001215280"/>
    </source>
</evidence>
<accession>A0AAD7JEJ4</accession>
<dbReference type="Proteomes" id="UP001215280">
    <property type="component" value="Unassembled WGS sequence"/>
</dbReference>
<dbReference type="Gene3D" id="1.20.930.20">
    <property type="entry name" value="Adaptor protein Cbl, N-terminal domain"/>
    <property type="match status" value="1"/>
</dbReference>
<dbReference type="InterPro" id="IPR036537">
    <property type="entry name" value="Adaptor_Cbl_N_dom_sf"/>
</dbReference>
<organism evidence="1 2">
    <name type="scientific">Mycena maculata</name>
    <dbReference type="NCBI Taxonomy" id="230809"/>
    <lineage>
        <taxon>Eukaryota</taxon>
        <taxon>Fungi</taxon>
        <taxon>Dikarya</taxon>
        <taxon>Basidiomycota</taxon>
        <taxon>Agaricomycotina</taxon>
        <taxon>Agaricomycetes</taxon>
        <taxon>Agaricomycetidae</taxon>
        <taxon>Agaricales</taxon>
        <taxon>Marasmiineae</taxon>
        <taxon>Mycenaceae</taxon>
        <taxon>Mycena</taxon>
    </lineage>
</organism>
<dbReference type="GO" id="GO:0007166">
    <property type="term" value="P:cell surface receptor signaling pathway"/>
    <property type="evidence" value="ECO:0007669"/>
    <property type="project" value="InterPro"/>
</dbReference>
<dbReference type="InterPro" id="IPR059179">
    <property type="entry name" value="MLKL-like_MCAfunc"/>
</dbReference>
<dbReference type="CDD" id="cd21037">
    <property type="entry name" value="MLKL_NTD"/>
    <property type="match status" value="1"/>
</dbReference>
<evidence type="ECO:0000313" key="1">
    <source>
        <dbReference type="EMBL" id="KAJ7760851.1"/>
    </source>
</evidence>
<comment type="caution">
    <text evidence="1">The sequence shown here is derived from an EMBL/GenBank/DDBJ whole genome shotgun (WGS) entry which is preliminary data.</text>
</comment>
<name>A0AAD7JEJ4_9AGAR</name>
<reference evidence="1" key="1">
    <citation type="submission" date="2023-03" db="EMBL/GenBank/DDBJ databases">
        <title>Massive genome expansion in bonnet fungi (Mycena s.s.) driven by repeated elements and novel gene families across ecological guilds.</title>
        <authorList>
            <consortium name="Lawrence Berkeley National Laboratory"/>
            <person name="Harder C.B."/>
            <person name="Miyauchi S."/>
            <person name="Viragh M."/>
            <person name="Kuo A."/>
            <person name="Thoen E."/>
            <person name="Andreopoulos B."/>
            <person name="Lu D."/>
            <person name="Skrede I."/>
            <person name="Drula E."/>
            <person name="Henrissat B."/>
            <person name="Morin E."/>
            <person name="Kohler A."/>
            <person name="Barry K."/>
            <person name="LaButti K."/>
            <person name="Morin E."/>
            <person name="Salamov A."/>
            <person name="Lipzen A."/>
            <person name="Mereny Z."/>
            <person name="Hegedus B."/>
            <person name="Baldrian P."/>
            <person name="Stursova M."/>
            <person name="Weitz H."/>
            <person name="Taylor A."/>
            <person name="Grigoriev I.V."/>
            <person name="Nagy L.G."/>
            <person name="Martin F."/>
            <person name="Kauserud H."/>
        </authorList>
    </citation>
    <scope>NUCLEOTIDE SEQUENCE</scope>
    <source>
        <strain evidence="1">CBHHK188m</strain>
    </source>
</reference>
<dbReference type="EMBL" id="JARJLG010000047">
    <property type="protein sequence ID" value="KAJ7760851.1"/>
    <property type="molecule type" value="Genomic_DNA"/>
</dbReference>
<sequence>MEGTTKFPLLVRARARLKGCLRQLRKTGREGAKYHDLLYTSLSALRTSSDAFPPLQGVVGAVTSILEISQRVSHSKKQARELARRSVEVLELLADLIPDATAIPEPMLAGITRFQGTLEEIKTEMSRLATRGRLWRLKHLNRSEGALIRFNGRLDDASREFAIGAAVRVEACVHTVRAQISDQSGIALVHHDKQMLFLQGIIVLQTVFFYPPPVLAV</sequence>
<keyword evidence="2" id="KW-1185">Reference proteome</keyword>
<protein>
    <submittedName>
        <fullName evidence="1">Uncharacterized protein</fullName>
    </submittedName>
</protein>
<proteinExistence type="predicted"/>